<dbReference type="AlphaFoldDB" id="A0A177CJ53"/>
<protein>
    <submittedName>
        <fullName evidence="2">Uncharacterized protein</fullName>
    </submittedName>
</protein>
<evidence type="ECO:0000256" key="1">
    <source>
        <dbReference type="SAM" id="MobiDB-lite"/>
    </source>
</evidence>
<organism evidence="2 3">
    <name type="scientific">Paraphaeosphaeria sporulosa</name>
    <dbReference type="NCBI Taxonomy" id="1460663"/>
    <lineage>
        <taxon>Eukaryota</taxon>
        <taxon>Fungi</taxon>
        <taxon>Dikarya</taxon>
        <taxon>Ascomycota</taxon>
        <taxon>Pezizomycotina</taxon>
        <taxon>Dothideomycetes</taxon>
        <taxon>Pleosporomycetidae</taxon>
        <taxon>Pleosporales</taxon>
        <taxon>Massarineae</taxon>
        <taxon>Didymosphaeriaceae</taxon>
        <taxon>Paraphaeosphaeria</taxon>
    </lineage>
</organism>
<feature type="compositionally biased region" description="Polar residues" evidence="1">
    <location>
        <begin position="424"/>
        <end position="437"/>
    </location>
</feature>
<name>A0A177CJ53_9PLEO</name>
<feature type="region of interest" description="Disordered" evidence="1">
    <location>
        <begin position="415"/>
        <end position="437"/>
    </location>
</feature>
<sequence>MRPTRPSGHKPPTVPSPFMTTLLSDDIYDVEQSSGEPLVQHRARIGAASSSAHMPQSVGNVFHCDESPSRQHIEYAPSDAGSNNHVLAVRTKLRHAVTTDSRSDAASDYSDKDLWNAEPQQAQSTTSANPMYYFVALPHAAPNGSPIGRTRPIAIDNWWPGPLDSTRITTLKWRVERAMGTFDYSPVVIPVVGVLHPSGIRRNYLEAVHEASSHKFQNPALVGPPPKFILPKGRGELRRQTRQVPLPSQTATHSTPPLRTVQARRSKYVVPRILSRTGSFFDDDPFVMKATPTVEQALSWSYERVLMTTEEYEQKVAEMADDETNISTPLYGNDPFAALAQNTRRSKAIISPQSGGGYGSQDSLGESSRAAAKFTSAVSPGRTDASPTLIFAMSPLAQASQLELSGTHGSKLETIDEGVEESSRQPSQDQQVSPFSTITRRLSKPKKILAEAEVFATRCMPLKQQLAANGVKRKDIIQREEDEITTWQASAPFEGAQLAEELQKFTTAAKEQTELRLRILDGESRTIQNRLSRLGFIERSGKGPVQLHL</sequence>
<accession>A0A177CJ53</accession>
<proteinExistence type="predicted"/>
<dbReference type="RefSeq" id="XP_018037898.1">
    <property type="nucleotide sequence ID" value="XM_018182806.1"/>
</dbReference>
<evidence type="ECO:0000313" key="2">
    <source>
        <dbReference type="EMBL" id="OAG07533.1"/>
    </source>
</evidence>
<keyword evidence="3" id="KW-1185">Reference proteome</keyword>
<dbReference type="Proteomes" id="UP000077069">
    <property type="component" value="Unassembled WGS sequence"/>
</dbReference>
<gene>
    <name evidence="2" type="ORF">CC84DRAFT_1216474</name>
</gene>
<dbReference type="EMBL" id="KV441551">
    <property type="protein sequence ID" value="OAG07533.1"/>
    <property type="molecule type" value="Genomic_DNA"/>
</dbReference>
<dbReference type="OrthoDB" id="10440009at2759"/>
<evidence type="ECO:0000313" key="3">
    <source>
        <dbReference type="Proteomes" id="UP000077069"/>
    </source>
</evidence>
<dbReference type="InParanoid" id="A0A177CJ53"/>
<reference evidence="2 3" key="1">
    <citation type="submission" date="2016-05" db="EMBL/GenBank/DDBJ databases">
        <title>Comparative analysis of secretome profiles of manganese(II)-oxidizing ascomycete fungi.</title>
        <authorList>
            <consortium name="DOE Joint Genome Institute"/>
            <person name="Zeiner C.A."/>
            <person name="Purvine S.O."/>
            <person name="Zink E.M."/>
            <person name="Wu S."/>
            <person name="Pasa-Tolic L."/>
            <person name="Chaput D.L."/>
            <person name="Haridas S."/>
            <person name="Grigoriev I.V."/>
            <person name="Santelli C.M."/>
            <person name="Hansel C.M."/>
        </authorList>
    </citation>
    <scope>NUCLEOTIDE SEQUENCE [LARGE SCALE GENOMIC DNA]</scope>
    <source>
        <strain evidence="2 3">AP3s5-JAC2a</strain>
    </source>
</reference>
<dbReference type="GeneID" id="28766292"/>